<dbReference type="GeneID" id="64408409"/>
<gene>
    <name evidence="3" type="ORF">J5A53_00460</name>
    <name evidence="4" type="ORF">NCTC12967_03010</name>
</gene>
<keyword evidence="2" id="KW-1133">Transmembrane helix</keyword>
<dbReference type="RefSeq" id="WP_041696881.1">
    <property type="nucleotide sequence ID" value="NZ_CAJZDL010000185.1"/>
</dbReference>
<keyword evidence="2" id="KW-0472">Membrane</keyword>
<dbReference type="Proteomes" id="UP000273044">
    <property type="component" value="Chromosome"/>
</dbReference>
<name>A0A3N4CYC1_9ACTN</name>
<dbReference type="AlphaFoldDB" id="A0A3N4CYC1"/>
<sequence>MSSPQYPHDPYGGDQQGNVWEQSQPTGNVWDPQATDAWGQQAVSNASPQGLPPSPSPGGPMGQSAPPPQQQPPQVPPSPNNFFAALFDFGFKRRLSTAAIKTAYLLGTITAALLAVAILAMGFTSQNPLLIVVSLFLAPAGFLTTLAAVRVIMETYRAVAGESD</sequence>
<reference evidence="4 5" key="1">
    <citation type="submission" date="2018-12" db="EMBL/GenBank/DDBJ databases">
        <authorList>
            <consortium name="Pathogen Informatics"/>
        </authorList>
    </citation>
    <scope>NUCLEOTIDE SEQUENCE [LARGE SCALE GENOMIC DNA]</scope>
    <source>
        <strain evidence="4 5">NCTC12967</strain>
    </source>
</reference>
<dbReference type="Pfam" id="PF14110">
    <property type="entry name" value="DUF4282"/>
    <property type="match status" value="1"/>
</dbReference>
<evidence type="ECO:0000313" key="3">
    <source>
        <dbReference type="EMBL" id="QUC11217.1"/>
    </source>
</evidence>
<protein>
    <submittedName>
        <fullName evidence="3">DUF4282 domain-containing protein</fullName>
    </submittedName>
</protein>
<dbReference type="EMBL" id="LR134406">
    <property type="protein sequence ID" value="VEH71683.1"/>
    <property type="molecule type" value="Genomic_DNA"/>
</dbReference>
<reference evidence="3" key="2">
    <citation type="submission" date="2021-03" db="EMBL/GenBank/DDBJ databases">
        <title>Human Oral Microbial Genomes.</title>
        <authorList>
            <person name="Johnston C.D."/>
            <person name="Chen T."/>
            <person name="Dewhirst F.E."/>
        </authorList>
    </citation>
    <scope>NUCLEOTIDE SEQUENCE</scope>
    <source>
        <strain evidence="3">F0714</strain>
    </source>
</reference>
<dbReference type="OrthoDB" id="3734615at2"/>
<organism evidence="4 5">
    <name type="scientific">Arachnia propionica</name>
    <dbReference type="NCBI Taxonomy" id="1750"/>
    <lineage>
        <taxon>Bacteria</taxon>
        <taxon>Bacillati</taxon>
        <taxon>Actinomycetota</taxon>
        <taxon>Actinomycetes</taxon>
        <taxon>Propionibacteriales</taxon>
        <taxon>Propionibacteriaceae</taxon>
        <taxon>Arachnia</taxon>
    </lineage>
</organism>
<feature type="compositionally biased region" description="Pro residues" evidence="1">
    <location>
        <begin position="65"/>
        <end position="78"/>
    </location>
</feature>
<evidence type="ECO:0000256" key="1">
    <source>
        <dbReference type="SAM" id="MobiDB-lite"/>
    </source>
</evidence>
<feature type="transmembrane region" description="Helical" evidence="2">
    <location>
        <begin position="129"/>
        <end position="149"/>
    </location>
</feature>
<feature type="compositionally biased region" description="Polar residues" evidence="1">
    <location>
        <begin position="16"/>
        <end position="27"/>
    </location>
</feature>
<keyword evidence="5" id="KW-1185">Reference proteome</keyword>
<dbReference type="Proteomes" id="UP000677180">
    <property type="component" value="Chromosome"/>
</dbReference>
<keyword evidence="2" id="KW-0812">Transmembrane</keyword>
<evidence type="ECO:0000313" key="5">
    <source>
        <dbReference type="Proteomes" id="UP000273044"/>
    </source>
</evidence>
<feature type="region of interest" description="Disordered" evidence="1">
    <location>
        <begin position="1"/>
        <end position="78"/>
    </location>
</feature>
<proteinExistence type="predicted"/>
<accession>A0A3N4CYC1</accession>
<feature type="transmembrane region" description="Helical" evidence="2">
    <location>
        <begin position="102"/>
        <end position="123"/>
    </location>
</feature>
<evidence type="ECO:0000313" key="4">
    <source>
        <dbReference type="EMBL" id="VEH71683.1"/>
    </source>
</evidence>
<dbReference type="EMBL" id="CP072385">
    <property type="protein sequence ID" value="QUC11217.1"/>
    <property type="molecule type" value="Genomic_DNA"/>
</dbReference>
<evidence type="ECO:0000256" key="2">
    <source>
        <dbReference type="SAM" id="Phobius"/>
    </source>
</evidence>
<dbReference type="InterPro" id="IPR025557">
    <property type="entry name" value="DUF4282"/>
</dbReference>